<proteinExistence type="predicted"/>
<dbReference type="KEGG" id="lvs:LOKVESSMR4R_03116"/>
<dbReference type="EMBL" id="CP021431">
    <property type="protein sequence ID" value="ARU02399.1"/>
    <property type="molecule type" value="Genomic_DNA"/>
</dbReference>
<sequence>MPGLIESQMQIKSIILSRDGIYTNEEITAIYTAGQKEIYPRIDLASIAAEVYADTFTHRDKFIHPEDEVARLQDKLIIGRLFNTVTAPRPNSSPSPKNYGTEKKKLHAIQDNQGVVQKLKIWSQCINDCWIFGGICSYRKFELCSSIEASMTPGHAGIKQTVTSTEIAALKVSGYSRSIQGGKIMFTPPTPGGFALLSFEDFVRKRKGVSQDDIWVYLRGQYGS</sequence>
<protein>
    <submittedName>
        <fullName evidence="1">Uncharacterized protein</fullName>
    </submittedName>
</protein>
<dbReference type="RefSeq" id="WP_087210316.1">
    <property type="nucleotide sequence ID" value="NZ_CP021431.1"/>
</dbReference>
<evidence type="ECO:0000313" key="2">
    <source>
        <dbReference type="Proteomes" id="UP000195273"/>
    </source>
</evidence>
<organism evidence="1 2">
    <name type="scientific">Yoonia vestfoldensis</name>
    <dbReference type="NCBI Taxonomy" id="245188"/>
    <lineage>
        <taxon>Bacteria</taxon>
        <taxon>Pseudomonadati</taxon>
        <taxon>Pseudomonadota</taxon>
        <taxon>Alphaproteobacteria</taxon>
        <taxon>Rhodobacterales</taxon>
        <taxon>Paracoccaceae</taxon>
        <taxon>Yoonia</taxon>
    </lineage>
</organism>
<gene>
    <name evidence="1" type="ORF">LOKVESSMR4R_03116</name>
</gene>
<keyword evidence="2" id="KW-1185">Reference proteome</keyword>
<reference evidence="1 2" key="1">
    <citation type="submission" date="2017-05" db="EMBL/GenBank/DDBJ databases">
        <title>Genome Sequence of Loktanella vestfoldensis Strain SMR4r Isolated from a Culture of the Diatom Skeletonema marinoi.</title>
        <authorList>
            <person name="Topel M."/>
            <person name="Pinder M.I.M."/>
            <person name="Johansson O.N."/>
            <person name="Kourtchenko O."/>
            <person name="Godhe A."/>
            <person name="Clarke A.K."/>
        </authorList>
    </citation>
    <scope>NUCLEOTIDE SEQUENCE [LARGE SCALE GENOMIC DNA]</scope>
    <source>
        <strain evidence="1 2">SMR4r</strain>
    </source>
</reference>
<accession>A0A1Y0EG59</accession>
<dbReference type="AlphaFoldDB" id="A0A1Y0EG59"/>
<dbReference type="Proteomes" id="UP000195273">
    <property type="component" value="Chromosome"/>
</dbReference>
<evidence type="ECO:0000313" key="1">
    <source>
        <dbReference type="EMBL" id="ARU02399.1"/>
    </source>
</evidence>
<name>A0A1Y0EG59_9RHOB</name>
<dbReference type="OrthoDB" id="6457449at2"/>